<dbReference type="PRINTS" id="PR01719">
    <property type="entry name" value="MHCIIACTVATR"/>
</dbReference>
<dbReference type="RefSeq" id="XP_021099960.1">
    <property type="nucleotide sequence ID" value="XM_021244301.1"/>
</dbReference>
<dbReference type="SUPFAM" id="SSF52540">
    <property type="entry name" value="P-loop containing nucleoside triphosphate hydrolases"/>
    <property type="match status" value="1"/>
</dbReference>
<dbReference type="FunFam" id="3.80.10.10:FF:000157">
    <property type="entry name" value="Class II major histocompatibility complex transactivator"/>
    <property type="match status" value="1"/>
</dbReference>
<dbReference type="CTD" id="4261"/>
<evidence type="ECO:0000256" key="3">
    <source>
        <dbReference type="ARBA" id="ARBA00022553"/>
    </source>
</evidence>
<feature type="domain" description="NACHT" evidence="21">
    <location>
        <begin position="442"/>
        <end position="753"/>
    </location>
</feature>
<evidence type="ECO:0000256" key="9">
    <source>
        <dbReference type="ARBA" id="ARBA00022840"/>
    </source>
</evidence>
<keyword evidence="3" id="KW-0597">Phosphoprotein</keyword>
<keyword evidence="13" id="KW-0804">Transcription</keyword>
<keyword evidence="9" id="KW-0067">ATP-binding</keyword>
<dbReference type="Pfam" id="PF05729">
    <property type="entry name" value="NACHT"/>
    <property type="match status" value="1"/>
</dbReference>
<dbReference type="GO" id="GO:0034341">
    <property type="term" value="P:response to type II interferon"/>
    <property type="evidence" value="ECO:0007669"/>
    <property type="project" value="UniProtKB-ARBA"/>
</dbReference>
<sequence length="1159" mass="127264">MNHFQTILAQVRVLLSGCQPRQVQALLDSLLEEELLSREYHCALLREPDGEALARKISLTLLAKADLDLAFLGWAWSQLQAPKVERGPGCRDHGDHGQCAAMELGPLEGGYLELLNSDVDPLHLYHFYDQMDLAGEEEIELCSEPDMDTINCDQFSRLLCDMEGDEETREAYANIAELDQYVFQDAQLEDPSKDIFKHIELEEVIGESVEVLEEAGQRSQKRSFPEEHPLDLKHRKLADPSTSLVGCVTLPAGPIQLISTFPTLPQGLWQVSGLGTGISSILIYHGEVPLASHTLPSSGPAVHSLPKSPGRPGSTSPFAPSAADLPSMPEPALTSRTDMTGVERSPSPCQAAAEDVIQLPKWPETVRQFYHSLQDWHQAETAGLEGVMVEVELLRARLEKGSHKSQERELATVDWAERQPASGGLAQVLLAASDRRRPLETRVIAVLGKAGQGKSHWARAVGRAWACGQLPKYDFVFYVPCYCLDHPGDTYRLQDLLWSPGPQPLAMDDEVFSHISRRPDRVLLILDAFEELEAQDGFLHGAGGPACTEPCSLRGLLAGLLQRRLLRGCTLLLTAQPRGRLAQVLGKADALFEVAGFSTEQAQTYVKCYFEGSEYHERALMLLQNQPFLLSHSHSPTLCRAVCQLSETLLQRGEEAELPSTLTGLYVGLLAPVTQDSPPGALAGLAKLAWELGRKHQSVLREGQFPSEQVRTWAVTKGLVQPVAQQVPGAAQAELVFSSFLLQCFLGALWLALSSEIKDKELPQFLALTPRKKRPYDNWMEGVPRFLAGLIFQPRARCLGALVGSAAASAADRKQKVLTRYLKRLQPRTLQAGRLLELLHCAHEAREAGIWTHVARELPSPLSFLGTRLTPPDAHVLGQALQAADRDFSLDLRSTGIEPLGLGSLVGLSCVTSFRAALSDTVGLWESLQQRGETQLLQAVEEKFTIEPFKAKSLKDVEDLGNLVQTQRLRSSSKDTVWELPAVRDLKKLEFALGPTLGPQAFPKLARILPAFSSLQHLDLDSLSENKIGDKGVSELSATFPQLKALETLNLSQNSITDVGACKLAEALPSLSASLLRLSLYNNCICDAGAESLARALPEMGSLRVIDVQYNKFTAVGAQQLAASLRKCPYVETLAMWTPTIPFGVQEHLQQLDSRISLR</sequence>
<keyword evidence="14" id="KW-0539">Nucleus</keyword>
<dbReference type="PROSITE" id="PS50837">
    <property type="entry name" value="NACHT"/>
    <property type="match status" value="1"/>
</dbReference>
<evidence type="ECO:0000256" key="1">
    <source>
        <dbReference type="ARBA" id="ARBA00004322"/>
    </source>
</evidence>
<dbReference type="AlphaFoldDB" id="A0AAX6RSB4"/>
<dbReference type="EC" id="2.7.11.1" evidence="2"/>
<comment type="subcellular location">
    <subcellularLocation>
        <location evidence="1">Nucleus</location>
        <location evidence="1">PML body</location>
    </subcellularLocation>
</comment>
<evidence type="ECO:0000256" key="6">
    <source>
        <dbReference type="ARBA" id="ARBA00022737"/>
    </source>
</evidence>
<dbReference type="Proteomes" id="UP000694906">
    <property type="component" value="Unplaced"/>
</dbReference>
<keyword evidence="11" id="KW-0342">GTP-binding</keyword>
<keyword evidence="6" id="KW-0677">Repeat</keyword>
<dbReference type="InterPro" id="IPR001611">
    <property type="entry name" value="Leu-rich_rpt"/>
</dbReference>
<feature type="region of interest" description="Disordered" evidence="20">
    <location>
        <begin position="295"/>
        <end position="346"/>
    </location>
</feature>
<proteinExistence type="predicted"/>
<evidence type="ECO:0000256" key="16">
    <source>
        <dbReference type="ARBA" id="ARBA00047899"/>
    </source>
</evidence>
<dbReference type="GO" id="GO:0004674">
    <property type="term" value="F:protein serine/threonine kinase activity"/>
    <property type="evidence" value="ECO:0007669"/>
    <property type="project" value="UniProtKB-EC"/>
</dbReference>
<evidence type="ECO:0000256" key="4">
    <source>
        <dbReference type="ARBA" id="ARBA00022614"/>
    </source>
</evidence>
<organism evidence="22 23">
    <name type="scientific">Heterocephalus glaber</name>
    <name type="common">Naked mole rat</name>
    <dbReference type="NCBI Taxonomy" id="10181"/>
    <lineage>
        <taxon>Eukaryota</taxon>
        <taxon>Metazoa</taxon>
        <taxon>Chordata</taxon>
        <taxon>Craniata</taxon>
        <taxon>Vertebrata</taxon>
        <taxon>Euteleostomi</taxon>
        <taxon>Mammalia</taxon>
        <taxon>Eutheria</taxon>
        <taxon>Euarchontoglires</taxon>
        <taxon>Glires</taxon>
        <taxon>Rodentia</taxon>
        <taxon>Hystricomorpha</taxon>
        <taxon>Bathyergidae</taxon>
        <taxon>Heterocephalus</taxon>
    </lineage>
</organism>
<dbReference type="GO" id="GO:0045348">
    <property type="term" value="P:positive regulation of MHC class II biosynthetic process"/>
    <property type="evidence" value="ECO:0007669"/>
    <property type="project" value="TreeGrafter"/>
</dbReference>
<evidence type="ECO:0000256" key="18">
    <source>
        <dbReference type="ARBA" id="ARBA00062130"/>
    </source>
</evidence>
<dbReference type="InterPro" id="IPR007111">
    <property type="entry name" value="NACHT_NTPase"/>
</dbReference>
<dbReference type="GO" id="GO:0045944">
    <property type="term" value="P:positive regulation of transcription by RNA polymerase II"/>
    <property type="evidence" value="ECO:0007669"/>
    <property type="project" value="UniProtKB-ARBA"/>
</dbReference>
<evidence type="ECO:0000256" key="8">
    <source>
        <dbReference type="ARBA" id="ARBA00022777"/>
    </source>
</evidence>
<dbReference type="GO" id="GO:0005525">
    <property type="term" value="F:GTP binding"/>
    <property type="evidence" value="ECO:0007669"/>
    <property type="project" value="UniProtKB-KW"/>
</dbReference>
<gene>
    <name evidence="23" type="primary">Ciita</name>
</gene>
<evidence type="ECO:0000256" key="5">
    <source>
        <dbReference type="ARBA" id="ARBA00022679"/>
    </source>
</evidence>
<dbReference type="KEGG" id="hgl:101721690"/>
<evidence type="ECO:0000256" key="14">
    <source>
        <dbReference type="ARBA" id="ARBA00023242"/>
    </source>
</evidence>
<dbReference type="GO" id="GO:0045892">
    <property type="term" value="P:negative regulation of DNA-templated transcription"/>
    <property type="evidence" value="ECO:0007669"/>
    <property type="project" value="UniProtKB-ARBA"/>
</dbReference>
<keyword evidence="10" id="KW-0805">Transcription regulation</keyword>
<dbReference type="GO" id="GO:0016746">
    <property type="term" value="F:acyltransferase activity"/>
    <property type="evidence" value="ECO:0007669"/>
    <property type="project" value="UniProtKB-KW"/>
</dbReference>
<comment type="catalytic activity">
    <reaction evidence="16">
        <text>L-threonyl-[protein] + ATP = O-phospho-L-threonyl-[protein] + ADP + H(+)</text>
        <dbReference type="Rhea" id="RHEA:46608"/>
        <dbReference type="Rhea" id="RHEA-COMP:11060"/>
        <dbReference type="Rhea" id="RHEA-COMP:11605"/>
        <dbReference type="ChEBI" id="CHEBI:15378"/>
        <dbReference type="ChEBI" id="CHEBI:30013"/>
        <dbReference type="ChEBI" id="CHEBI:30616"/>
        <dbReference type="ChEBI" id="CHEBI:61977"/>
        <dbReference type="ChEBI" id="CHEBI:456216"/>
        <dbReference type="EC" id="2.7.11.1"/>
    </reaction>
</comment>
<dbReference type="InterPro" id="IPR027417">
    <property type="entry name" value="P-loop_NTPase"/>
</dbReference>
<keyword evidence="4" id="KW-0433">Leucine-rich repeat</keyword>
<comment type="subunit">
    <text evidence="18">Interacts with ZXDA and ZXDC. Interacts with PML (isoform PML-2). Interacts with TAF7; interaction inhibits CIITA acetyltransferase activity, thereby repressing transcription.</text>
</comment>
<dbReference type="Gene3D" id="3.40.50.300">
    <property type="entry name" value="P-loop containing nucleotide triphosphate hydrolases"/>
    <property type="match status" value="1"/>
</dbReference>
<evidence type="ECO:0000256" key="13">
    <source>
        <dbReference type="ARBA" id="ARBA00023163"/>
    </source>
</evidence>
<evidence type="ECO:0000256" key="15">
    <source>
        <dbReference type="ARBA" id="ARBA00023315"/>
    </source>
</evidence>
<dbReference type="GO" id="GO:0016605">
    <property type="term" value="C:PML body"/>
    <property type="evidence" value="ECO:0007669"/>
    <property type="project" value="UniProtKB-SubCell"/>
</dbReference>
<dbReference type="PANTHER" id="PTHR47189">
    <property type="entry name" value="MHC CLASS II TRANSACTIVATOR"/>
    <property type="match status" value="1"/>
</dbReference>
<dbReference type="Pfam" id="PF13516">
    <property type="entry name" value="LRR_6"/>
    <property type="match status" value="2"/>
</dbReference>
<keyword evidence="8" id="KW-0418">Kinase</keyword>
<evidence type="ECO:0000256" key="10">
    <source>
        <dbReference type="ARBA" id="ARBA00023015"/>
    </source>
</evidence>
<name>A0AAX6RSB4_HETGA</name>
<evidence type="ECO:0000256" key="19">
    <source>
        <dbReference type="ARBA" id="ARBA00073217"/>
    </source>
</evidence>
<dbReference type="GO" id="GO:0005524">
    <property type="term" value="F:ATP binding"/>
    <property type="evidence" value="ECO:0007669"/>
    <property type="project" value="UniProtKB-KW"/>
</dbReference>
<keyword evidence="7" id="KW-0547">Nucleotide-binding</keyword>
<accession>A0AAX6RSB4</accession>
<dbReference type="Gene3D" id="3.80.10.10">
    <property type="entry name" value="Ribonuclease Inhibitor"/>
    <property type="match status" value="1"/>
</dbReference>
<evidence type="ECO:0000259" key="21">
    <source>
        <dbReference type="PROSITE" id="PS50837"/>
    </source>
</evidence>
<dbReference type="CDD" id="cd00116">
    <property type="entry name" value="LRR_RI"/>
    <property type="match status" value="1"/>
</dbReference>
<dbReference type="PANTHER" id="PTHR47189:SF1">
    <property type="entry name" value="MHC CLASS II TRANSACTIVATOR"/>
    <property type="match status" value="1"/>
</dbReference>
<evidence type="ECO:0000256" key="2">
    <source>
        <dbReference type="ARBA" id="ARBA00012513"/>
    </source>
</evidence>
<comment type="catalytic activity">
    <reaction evidence="17">
        <text>L-seryl-[protein] + ATP = O-phospho-L-seryl-[protein] + ADP + H(+)</text>
        <dbReference type="Rhea" id="RHEA:17989"/>
        <dbReference type="Rhea" id="RHEA-COMP:9863"/>
        <dbReference type="Rhea" id="RHEA-COMP:11604"/>
        <dbReference type="ChEBI" id="CHEBI:15378"/>
        <dbReference type="ChEBI" id="CHEBI:29999"/>
        <dbReference type="ChEBI" id="CHEBI:30616"/>
        <dbReference type="ChEBI" id="CHEBI:83421"/>
        <dbReference type="ChEBI" id="CHEBI:456216"/>
        <dbReference type="EC" id="2.7.11.1"/>
    </reaction>
</comment>
<dbReference type="SMART" id="SM00368">
    <property type="entry name" value="LRR_RI"/>
    <property type="match status" value="4"/>
</dbReference>
<dbReference type="GO" id="GO:0045345">
    <property type="term" value="P:positive regulation of MHC class I biosynthetic process"/>
    <property type="evidence" value="ECO:0007669"/>
    <property type="project" value="TreeGrafter"/>
</dbReference>
<dbReference type="FunFam" id="3.40.50.300:FF:001028">
    <property type="entry name" value="Class II major histocompatibility complex transactivator"/>
    <property type="match status" value="1"/>
</dbReference>
<reference evidence="23" key="1">
    <citation type="submission" date="2025-08" db="UniProtKB">
        <authorList>
            <consortium name="RefSeq"/>
        </authorList>
    </citation>
    <scope>IDENTIFICATION</scope>
</reference>
<dbReference type="InterPro" id="IPR032675">
    <property type="entry name" value="LRR_dom_sf"/>
</dbReference>
<keyword evidence="15" id="KW-0012">Acyltransferase</keyword>
<dbReference type="SUPFAM" id="SSF52047">
    <property type="entry name" value="RNI-like"/>
    <property type="match status" value="1"/>
</dbReference>
<evidence type="ECO:0000256" key="11">
    <source>
        <dbReference type="ARBA" id="ARBA00023134"/>
    </source>
</evidence>
<evidence type="ECO:0000256" key="7">
    <source>
        <dbReference type="ARBA" id="ARBA00022741"/>
    </source>
</evidence>
<keyword evidence="5" id="KW-0808">Transferase</keyword>
<protein>
    <recommendedName>
        <fullName evidence="19">MHC class II transactivator</fullName>
        <ecNumber evidence="2">2.7.11.1</ecNumber>
    </recommendedName>
</protein>
<evidence type="ECO:0000313" key="23">
    <source>
        <dbReference type="RefSeq" id="XP_021099960.1"/>
    </source>
</evidence>
<dbReference type="GeneID" id="101721690"/>
<evidence type="ECO:0000256" key="20">
    <source>
        <dbReference type="SAM" id="MobiDB-lite"/>
    </source>
</evidence>
<evidence type="ECO:0000313" key="22">
    <source>
        <dbReference type="Proteomes" id="UP000694906"/>
    </source>
</evidence>
<evidence type="ECO:0000256" key="17">
    <source>
        <dbReference type="ARBA" id="ARBA00048679"/>
    </source>
</evidence>
<keyword evidence="22" id="KW-1185">Reference proteome</keyword>
<dbReference type="InterPro" id="IPR008095">
    <property type="entry name" value="MHC_II_transact"/>
</dbReference>
<evidence type="ECO:0000256" key="12">
    <source>
        <dbReference type="ARBA" id="ARBA00023159"/>
    </source>
</evidence>
<keyword evidence="12" id="KW-0010">Activator</keyword>